<reference evidence="3" key="2">
    <citation type="journal article" date="2021" name="PeerJ">
        <title>Extensive microbial diversity within the chicken gut microbiome revealed by metagenomics and culture.</title>
        <authorList>
            <person name="Gilroy R."/>
            <person name="Ravi A."/>
            <person name="Getino M."/>
            <person name="Pursley I."/>
            <person name="Horton D.L."/>
            <person name="Alikhan N.F."/>
            <person name="Baker D."/>
            <person name="Gharbi K."/>
            <person name="Hall N."/>
            <person name="Watson M."/>
            <person name="Adriaenssens E.M."/>
            <person name="Foster-Nyarko E."/>
            <person name="Jarju S."/>
            <person name="Secka A."/>
            <person name="Antonio M."/>
            <person name="Oren A."/>
            <person name="Chaudhuri R.R."/>
            <person name="La Ragione R."/>
            <person name="Hildebrand F."/>
            <person name="Pallen M.J."/>
        </authorList>
    </citation>
    <scope>NUCLEOTIDE SEQUENCE</scope>
    <source>
        <strain evidence="3">CHK195-11698</strain>
    </source>
</reference>
<dbReference type="Pfam" id="PF01636">
    <property type="entry name" value="APH"/>
    <property type="match status" value="1"/>
</dbReference>
<evidence type="ECO:0000259" key="2">
    <source>
        <dbReference type="Pfam" id="PF01636"/>
    </source>
</evidence>
<organism evidence="3 4">
    <name type="scientific">Candidatus Fimiplasma intestinipullorum</name>
    <dbReference type="NCBI Taxonomy" id="2840825"/>
    <lineage>
        <taxon>Bacteria</taxon>
        <taxon>Bacillati</taxon>
        <taxon>Bacillota</taxon>
        <taxon>Clostridia</taxon>
        <taxon>Eubacteriales</taxon>
        <taxon>Candidatus Fimiplasma</taxon>
    </lineage>
</organism>
<accession>A0A9D1KZE8</accession>
<comment type="caution">
    <text evidence="3">The sequence shown here is derived from an EMBL/GenBank/DDBJ whole genome shotgun (WGS) entry which is preliminary data.</text>
</comment>
<protein>
    <submittedName>
        <fullName evidence="3">Phosphotransferase</fullName>
    </submittedName>
</protein>
<gene>
    <name evidence="3" type="ORF">IAD15_05380</name>
</gene>
<sequence>MKLSQELWKHLGIKVTRCQKLEGGWLNDKWLVNEKWVVKCYSSQRYAPDRFADIRQALQIQSQLYESGVCCPCVLKDAHQEVLHTSEDGEIYMVMTYLAGMVYRHVNQEQMTSLGRECLKMHTEMARLPSPAKTDLLSKAQVEQAWLKRRPQTPLASWQRQILDHLDDSFFAQLPSGYAHEDLSNDNCLFEGNQLSAILDFDRCTYSYPLHDVGRVLLSLAYEDGKLNLPLIQAFLKGYSTLRLADVALSLRIVWLIEAGWWLNAAKGQSSDPKIQRFYEELLFLTEHFDHLEALLGI</sequence>
<evidence type="ECO:0000313" key="3">
    <source>
        <dbReference type="EMBL" id="HIU13483.1"/>
    </source>
</evidence>
<evidence type="ECO:0000313" key="4">
    <source>
        <dbReference type="Proteomes" id="UP000824175"/>
    </source>
</evidence>
<dbReference type="SUPFAM" id="SSF56112">
    <property type="entry name" value="Protein kinase-like (PK-like)"/>
    <property type="match status" value="1"/>
</dbReference>
<evidence type="ECO:0000256" key="1">
    <source>
        <dbReference type="ARBA" id="ARBA00038240"/>
    </source>
</evidence>
<dbReference type="AlphaFoldDB" id="A0A9D1KZE8"/>
<dbReference type="InterPro" id="IPR050249">
    <property type="entry name" value="Pseudomonas-type_ThrB"/>
</dbReference>
<dbReference type="GO" id="GO:0019202">
    <property type="term" value="F:amino acid kinase activity"/>
    <property type="evidence" value="ECO:0007669"/>
    <property type="project" value="TreeGrafter"/>
</dbReference>
<dbReference type="Gene3D" id="3.30.200.20">
    <property type="entry name" value="Phosphorylase Kinase, domain 1"/>
    <property type="match status" value="1"/>
</dbReference>
<dbReference type="Proteomes" id="UP000824175">
    <property type="component" value="Unassembled WGS sequence"/>
</dbReference>
<proteinExistence type="inferred from homology"/>
<comment type="similarity">
    <text evidence="1">Belongs to the pseudomonas-type ThrB family.</text>
</comment>
<dbReference type="InterPro" id="IPR011009">
    <property type="entry name" value="Kinase-like_dom_sf"/>
</dbReference>
<dbReference type="PANTHER" id="PTHR21064">
    <property type="entry name" value="AMINOGLYCOSIDE PHOSPHOTRANSFERASE DOMAIN-CONTAINING PROTEIN-RELATED"/>
    <property type="match status" value="1"/>
</dbReference>
<feature type="domain" description="Aminoglycoside phosphotransferase" evidence="2">
    <location>
        <begin position="18"/>
        <end position="243"/>
    </location>
</feature>
<dbReference type="Gene3D" id="3.90.1200.10">
    <property type="match status" value="1"/>
</dbReference>
<dbReference type="PANTHER" id="PTHR21064:SF6">
    <property type="entry name" value="AMINOGLYCOSIDE PHOSPHOTRANSFERASE DOMAIN-CONTAINING PROTEIN"/>
    <property type="match status" value="1"/>
</dbReference>
<reference evidence="3" key="1">
    <citation type="submission" date="2020-10" db="EMBL/GenBank/DDBJ databases">
        <authorList>
            <person name="Gilroy R."/>
        </authorList>
    </citation>
    <scope>NUCLEOTIDE SEQUENCE</scope>
    <source>
        <strain evidence="3">CHK195-11698</strain>
    </source>
</reference>
<dbReference type="EMBL" id="DVMJ01000048">
    <property type="protein sequence ID" value="HIU13483.1"/>
    <property type="molecule type" value="Genomic_DNA"/>
</dbReference>
<dbReference type="InterPro" id="IPR002575">
    <property type="entry name" value="Aminoglycoside_PTrfase"/>
</dbReference>
<name>A0A9D1KZE8_9FIRM</name>